<comment type="caution">
    <text evidence="2">The sequence shown here is derived from an EMBL/GenBank/DDBJ whole genome shotgun (WGS) entry which is preliminary data.</text>
</comment>
<name>A0A100HQJ5_9DEIO</name>
<dbReference type="AlphaFoldDB" id="A0A100HQJ5"/>
<sequence>MTTDHAAPVVSETDAIHTHFGLSYATHLVMPRTILQSMPDWWQQDFVRLLHLYDHACSGLPENMQDVNYRVQTGEWREPWQVDDDTLKRLGWSYGDEDDTDATADPQDEEDPDEPLRTVIYDPEGNEHSIDTDCVFVPNREDPIPYYWRGRTRLPLAPISRTDVSATEDDA</sequence>
<dbReference type="OrthoDB" id="6045594at2"/>
<reference evidence="3" key="1">
    <citation type="submission" date="2015-11" db="EMBL/GenBank/DDBJ databases">
        <title>Draft Genome Sequence of the Radioresistant Bacterium Deinococcus grandis, Isolated from Freshwater Fish in Japan.</title>
        <authorList>
            <person name="Satoh K."/>
            <person name="Onodera T."/>
            <person name="Omoso K."/>
            <person name="Takeda-Yano K."/>
            <person name="Katayama T."/>
            <person name="Oono Y."/>
            <person name="Narumi I."/>
        </authorList>
    </citation>
    <scope>NUCLEOTIDE SEQUENCE [LARGE SCALE GENOMIC DNA]</scope>
    <source>
        <strain evidence="3">ATCC 43672</strain>
    </source>
</reference>
<protein>
    <submittedName>
        <fullName evidence="2">Uncharacterized protein</fullName>
    </submittedName>
</protein>
<proteinExistence type="predicted"/>
<feature type="compositionally biased region" description="Acidic residues" evidence="1">
    <location>
        <begin position="95"/>
        <end position="113"/>
    </location>
</feature>
<evidence type="ECO:0000313" key="2">
    <source>
        <dbReference type="EMBL" id="GAQ23885.1"/>
    </source>
</evidence>
<dbReference type="Proteomes" id="UP000056209">
    <property type="component" value="Unassembled WGS sequence"/>
</dbReference>
<dbReference type="RefSeq" id="WP_153013974.1">
    <property type="nucleotide sequence ID" value="NZ_BCMS01000006.1"/>
</dbReference>
<keyword evidence="3" id="KW-1185">Reference proteome</keyword>
<accession>A0A100HQJ5</accession>
<evidence type="ECO:0000313" key="3">
    <source>
        <dbReference type="Proteomes" id="UP000056209"/>
    </source>
</evidence>
<dbReference type="EMBL" id="BCMS01000006">
    <property type="protein sequence ID" value="GAQ23885.1"/>
    <property type="molecule type" value="Genomic_DNA"/>
</dbReference>
<evidence type="ECO:0000256" key="1">
    <source>
        <dbReference type="SAM" id="MobiDB-lite"/>
    </source>
</evidence>
<feature type="region of interest" description="Disordered" evidence="1">
    <location>
        <begin position="93"/>
        <end position="114"/>
    </location>
</feature>
<organism evidence="2 3">
    <name type="scientific">Deinococcus grandis</name>
    <dbReference type="NCBI Taxonomy" id="57498"/>
    <lineage>
        <taxon>Bacteria</taxon>
        <taxon>Thermotogati</taxon>
        <taxon>Deinococcota</taxon>
        <taxon>Deinococci</taxon>
        <taxon>Deinococcales</taxon>
        <taxon>Deinococcaceae</taxon>
        <taxon>Deinococcus</taxon>
    </lineage>
</organism>
<gene>
    <name evidence="2" type="ORF">DEIGR_400018</name>
</gene>